<dbReference type="SUPFAM" id="SSF69754">
    <property type="entry name" value="Ribosome binding protein Y (YfiA homologue)"/>
    <property type="match status" value="1"/>
</dbReference>
<feature type="compositionally biased region" description="Basic and acidic residues" evidence="1">
    <location>
        <begin position="113"/>
        <end position="126"/>
    </location>
</feature>
<organism evidence="2 3">
    <name type="scientific">Massilia suwonensis</name>
    <dbReference type="NCBI Taxonomy" id="648895"/>
    <lineage>
        <taxon>Bacteria</taxon>
        <taxon>Pseudomonadati</taxon>
        <taxon>Pseudomonadota</taxon>
        <taxon>Betaproteobacteria</taxon>
        <taxon>Burkholderiales</taxon>
        <taxon>Oxalobacteraceae</taxon>
        <taxon>Telluria group</taxon>
        <taxon>Massilia</taxon>
    </lineage>
</organism>
<feature type="region of interest" description="Disordered" evidence="1">
    <location>
        <begin position="106"/>
        <end position="126"/>
    </location>
</feature>
<dbReference type="EMBL" id="JBHSMR010000013">
    <property type="protein sequence ID" value="MFC5478755.1"/>
    <property type="molecule type" value="Genomic_DNA"/>
</dbReference>
<gene>
    <name evidence="2" type="ORF">ACFPQ5_11170</name>
</gene>
<proteinExistence type="predicted"/>
<accession>A0ABW0MKI9</accession>
<dbReference type="InterPro" id="IPR036567">
    <property type="entry name" value="RHF-like"/>
</dbReference>
<evidence type="ECO:0000256" key="1">
    <source>
        <dbReference type="SAM" id="MobiDB-lite"/>
    </source>
</evidence>
<dbReference type="Pfam" id="PF02482">
    <property type="entry name" value="Ribosomal_S30AE"/>
    <property type="match status" value="1"/>
</dbReference>
<evidence type="ECO:0000313" key="3">
    <source>
        <dbReference type="Proteomes" id="UP001596101"/>
    </source>
</evidence>
<reference evidence="3" key="1">
    <citation type="journal article" date="2019" name="Int. J. Syst. Evol. Microbiol.">
        <title>The Global Catalogue of Microorganisms (GCM) 10K type strain sequencing project: providing services to taxonomists for standard genome sequencing and annotation.</title>
        <authorList>
            <consortium name="The Broad Institute Genomics Platform"/>
            <consortium name="The Broad Institute Genome Sequencing Center for Infectious Disease"/>
            <person name="Wu L."/>
            <person name="Ma J."/>
        </authorList>
    </citation>
    <scope>NUCLEOTIDE SEQUENCE [LARGE SCALE GENOMIC DNA]</scope>
    <source>
        <strain evidence="3">CCUG 43111</strain>
    </source>
</reference>
<protein>
    <submittedName>
        <fullName evidence="2">HPF/RaiA family ribosome-associated protein</fullName>
    </submittedName>
</protein>
<dbReference type="Gene3D" id="3.30.160.100">
    <property type="entry name" value="Ribosome hibernation promotion factor-like"/>
    <property type="match status" value="1"/>
</dbReference>
<evidence type="ECO:0000313" key="2">
    <source>
        <dbReference type="EMBL" id="MFC5478755.1"/>
    </source>
</evidence>
<dbReference type="InterPro" id="IPR003489">
    <property type="entry name" value="RHF/RaiA"/>
</dbReference>
<keyword evidence="3" id="KW-1185">Reference proteome</keyword>
<comment type="caution">
    <text evidence="2">The sequence shown here is derived from an EMBL/GenBank/DDBJ whole genome shotgun (WGS) entry which is preliminary data.</text>
</comment>
<name>A0ABW0MKI9_9BURK</name>
<dbReference type="RefSeq" id="WP_379755029.1">
    <property type="nucleotide sequence ID" value="NZ_JBHSMR010000013.1"/>
</dbReference>
<sequence length="126" mass="14374">MEVHLLAKQFPLTPALRSYAERRLRYAFSFARDKVGDIVVRLGDINGPRGGQDMQCHILVAVPGRPTLVVRDVQDNLYTAIDRAVKRAAYKVRQAVMQRRSLERWGRRGMAKGRRDTLHDDADAET</sequence>
<dbReference type="Proteomes" id="UP001596101">
    <property type="component" value="Unassembled WGS sequence"/>
</dbReference>